<protein>
    <submittedName>
        <fullName evidence="2">Uncharacterized protein</fullName>
    </submittedName>
</protein>
<dbReference type="Proteomes" id="UP000800200">
    <property type="component" value="Unassembled WGS sequence"/>
</dbReference>
<feature type="compositionally biased region" description="Polar residues" evidence="1">
    <location>
        <begin position="193"/>
        <end position="218"/>
    </location>
</feature>
<evidence type="ECO:0000313" key="2">
    <source>
        <dbReference type="EMBL" id="KAF2184386.1"/>
    </source>
</evidence>
<gene>
    <name evidence="2" type="ORF">K469DRAFT_183050</name>
</gene>
<feature type="compositionally biased region" description="Basic and acidic residues" evidence="1">
    <location>
        <begin position="280"/>
        <end position="302"/>
    </location>
</feature>
<reference evidence="2" key="1">
    <citation type="journal article" date="2020" name="Stud. Mycol.">
        <title>101 Dothideomycetes genomes: a test case for predicting lifestyles and emergence of pathogens.</title>
        <authorList>
            <person name="Haridas S."/>
            <person name="Albert R."/>
            <person name="Binder M."/>
            <person name="Bloem J."/>
            <person name="Labutti K."/>
            <person name="Salamov A."/>
            <person name="Andreopoulos B."/>
            <person name="Baker S."/>
            <person name="Barry K."/>
            <person name="Bills G."/>
            <person name="Bluhm B."/>
            <person name="Cannon C."/>
            <person name="Castanera R."/>
            <person name="Culley D."/>
            <person name="Daum C."/>
            <person name="Ezra D."/>
            <person name="Gonzalez J."/>
            <person name="Henrissat B."/>
            <person name="Kuo A."/>
            <person name="Liang C."/>
            <person name="Lipzen A."/>
            <person name="Lutzoni F."/>
            <person name="Magnuson J."/>
            <person name="Mondo S."/>
            <person name="Nolan M."/>
            <person name="Ohm R."/>
            <person name="Pangilinan J."/>
            <person name="Park H.-J."/>
            <person name="Ramirez L."/>
            <person name="Alfaro M."/>
            <person name="Sun H."/>
            <person name="Tritt A."/>
            <person name="Yoshinaga Y."/>
            <person name="Zwiers L.-H."/>
            <person name="Turgeon B."/>
            <person name="Goodwin S."/>
            <person name="Spatafora J."/>
            <person name="Crous P."/>
            <person name="Grigoriev I."/>
        </authorList>
    </citation>
    <scope>NUCLEOTIDE SEQUENCE</scope>
    <source>
        <strain evidence="2">CBS 207.26</strain>
    </source>
</reference>
<feature type="compositionally biased region" description="Polar residues" evidence="1">
    <location>
        <begin position="244"/>
        <end position="258"/>
    </location>
</feature>
<feature type="compositionally biased region" description="Polar residues" evidence="1">
    <location>
        <begin position="140"/>
        <end position="157"/>
    </location>
</feature>
<evidence type="ECO:0000256" key="1">
    <source>
        <dbReference type="SAM" id="MobiDB-lite"/>
    </source>
</evidence>
<feature type="compositionally biased region" description="Basic and acidic residues" evidence="1">
    <location>
        <begin position="177"/>
        <end position="187"/>
    </location>
</feature>
<name>A0A6A6E3C4_9PEZI</name>
<evidence type="ECO:0000313" key="3">
    <source>
        <dbReference type="Proteomes" id="UP000800200"/>
    </source>
</evidence>
<dbReference type="EMBL" id="ML994638">
    <property type="protein sequence ID" value="KAF2184386.1"/>
    <property type="molecule type" value="Genomic_DNA"/>
</dbReference>
<dbReference type="AlphaFoldDB" id="A0A6A6E3C4"/>
<sequence length="453" mass="51100">MLPKQRAFKIELIDYTVAQASPLAEQIYGEITQQLNDTHHDLLINLYRSKEQRSNYWSTVTLASSLLKFRQSREPIVLSIERAPTPESRVQHTQQTLVTAESSFSRGLQHISQSLYIGDRYSGPSLSLLSTLSFDDQPLTNSTFGSPRSGYTQPTVISPNKSPHLKKPSLSSTTPESHSRLTQHERGAYSNIFGVSTQYSTSTPGSMNWSSGLSQDSRTPFLPLRGQNPHSTQKQDMPDPSLTGFPSSSAPGRQSENTEPAGYASSPSETPIHQLISPTKKAEAKGNTIDKGEDDAERRNVREATSTKTAQYLNNLVSHSQFARHDTQSSCREEHEFNLANSIATHDLAVSRAEARRREKRPAQRLDSLYKDEEDVQTTRNRIMEAFLSRARRITENHQDYLKTICNNEAFTERQKVEATRHQEQVYAIGLQELKKETGYNVRERLPNTNTNY</sequence>
<feature type="compositionally biased region" description="Low complexity" evidence="1">
    <location>
        <begin position="158"/>
        <end position="172"/>
    </location>
</feature>
<organism evidence="2 3">
    <name type="scientific">Zopfia rhizophila CBS 207.26</name>
    <dbReference type="NCBI Taxonomy" id="1314779"/>
    <lineage>
        <taxon>Eukaryota</taxon>
        <taxon>Fungi</taxon>
        <taxon>Dikarya</taxon>
        <taxon>Ascomycota</taxon>
        <taxon>Pezizomycotina</taxon>
        <taxon>Dothideomycetes</taxon>
        <taxon>Dothideomycetes incertae sedis</taxon>
        <taxon>Zopfiaceae</taxon>
        <taxon>Zopfia</taxon>
    </lineage>
</organism>
<keyword evidence="3" id="KW-1185">Reference proteome</keyword>
<proteinExistence type="predicted"/>
<accession>A0A6A6E3C4</accession>
<feature type="region of interest" description="Disordered" evidence="1">
    <location>
        <begin position="140"/>
        <end position="307"/>
    </location>
</feature>